<dbReference type="Gene3D" id="2.40.30.10">
    <property type="entry name" value="Translation factors"/>
    <property type="match status" value="1"/>
</dbReference>
<evidence type="ECO:0000256" key="4">
    <source>
        <dbReference type="ARBA" id="ARBA00023002"/>
    </source>
</evidence>
<dbReference type="SUPFAM" id="SSF52343">
    <property type="entry name" value="Ferredoxin reductase-like, C-terminal NADP-linked domain"/>
    <property type="match status" value="1"/>
</dbReference>
<evidence type="ECO:0000259" key="8">
    <source>
        <dbReference type="PROSITE" id="PS51085"/>
    </source>
</evidence>
<protein>
    <submittedName>
        <fullName evidence="10">PDR/VanB family oxidoreductase</fullName>
        <ecNumber evidence="10">1.-.-.-</ecNumber>
    </submittedName>
</protein>
<dbReference type="CDD" id="cd06185">
    <property type="entry name" value="PDR_like"/>
    <property type="match status" value="1"/>
</dbReference>
<dbReference type="InterPro" id="IPR050415">
    <property type="entry name" value="MRET"/>
</dbReference>
<dbReference type="InterPro" id="IPR012675">
    <property type="entry name" value="Beta-grasp_dom_sf"/>
</dbReference>
<evidence type="ECO:0000256" key="5">
    <source>
        <dbReference type="ARBA" id="ARBA00023004"/>
    </source>
</evidence>
<dbReference type="PROSITE" id="PS51085">
    <property type="entry name" value="2FE2S_FER_2"/>
    <property type="match status" value="1"/>
</dbReference>
<feature type="region of interest" description="Disordered" evidence="7">
    <location>
        <begin position="202"/>
        <end position="236"/>
    </location>
</feature>
<dbReference type="EC" id="1.-.-.-" evidence="10"/>
<keyword evidence="11" id="KW-1185">Reference proteome</keyword>
<dbReference type="GO" id="GO:0016491">
    <property type="term" value="F:oxidoreductase activity"/>
    <property type="evidence" value="ECO:0007669"/>
    <property type="project" value="UniProtKB-KW"/>
</dbReference>
<dbReference type="InterPro" id="IPR001041">
    <property type="entry name" value="2Fe-2S_ferredoxin-type"/>
</dbReference>
<dbReference type="EMBL" id="JBBUTF010000004">
    <property type="protein sequence ID" value="MEK8025374.1"/>
    <property type="molecule type" value="Genomic_DNA"/>
</dbReference>
<keyword evidence="3" id="KW-0479">Metal-binding</keyword>
<feature type="domain" description="2Fe-2S ferredoxin-type" evidence="8">
    <location>
        <begin position="290"/>
        <end position="375"/>
    </location>
</feature>
<dbReference type="SUPFAM" id="SSF63380">
    <property type="entry name" value="Riboflavin synthase domain-like"/>
    <property type="match status" value="1"/>
</dbReference>
<evidence type="ECO:0000256" key="2">
    <source>
        <dbReference type="ARBA" id="ARBA00022714"/>
    </source>
</evidence>
<gene>
    <name evidence="10" type="ORF">AACH11_05310</name>
</gene>
<evidence type="ECO:0000256" key="1">
    <source>
        <dbReference type="ARBA" id="ARBA00022630"/>
    </source>
</evidence>
<dbReference type="InterPro" id="IPR006058">
    <property type="entry name" value="2Fe2S_fd_BS"/>
</dbReference>
<dbReference type="PROSITE" id="PS51384">
    <property type="entry name" value="FAD_FR"/>
    <property type="match status" value="1"/>
</dbReference>
<keyword evidence="1" id="KW-0285">Flavoprotein</keyword>
<feature type="domain" description="FAD-binding FR-type" evidence="9">
    <location>
        <begin position="4"/>
        <end position="106"/>
    </location>
</feature>
<accession>A0ABU9B665</accession>
<dbReference type="Pfam" id="PF00111">
    <property type="entry name" value="Fer2"/>
    <property type="match status" value="1"/>
</dbReference>
<name>A0ABU9B665_9BURK</name>
<sequence length="375" mass="39438">MSAGPMRELLVSRAWHETPDILAVELRDPHGAALPPFEAGAHIDVHTPGGPVRPYSLCGDPADAAVWQIAVQREPDSRGGSRAVHERLRAGDRLTVGLPRQAFGLHDDPAPVLLLGGGIGITPLLAMAETLHAQGRRFALHLAVREPRALAFADRLCVAPWADAVTVHCSQGADRPDERCSGLRMAGRLDLADALRRSRTAAATGLDGGRTGPSAVAPPSAPSVAPPAPAASSALPATPHPRIYACGPQRLLQGLREAAQAVGWPADRLHWEAFGADPAAGAADGETRPFELVLARSGLTLRVPAERSALQVMLEAGVPVLSSCEQGVCGSCLTRVVEGRPQHRDQYLTPEEQAAGDQFLPCCSRAEGPRLVVDA</sequence>
<evidence type="ECO:0000256" key="7">
    <source>
        <dbReference type="SAM" id="MobiDB-lite"/>
    </source>
</evidence>
<keyword evidence="6" id="KW-0411">Iron-sulfur</keyword>
<dbReference type="InterPro" id="IPR039261">
    <property type="entry name" value="FNR_nucleotide-bd"/>
</dbReference>
<dbReference type="InterPro" id="IPR017938">
    <property type="entry name" value="Riboflavin_synthase-like_b-brl"/>
</dbReference>
<organism evidence="10 11">
    <name type="scientific">Pseudaquabacterium rugosum</name>
    <dbReference type="NCBI Taxonomy" id="2984194"/>
    <lineage>
        <taxon>Bacteria</taxon>
        <taxon>Pseudomonadati</taxon>
        <taxon>Pseudomonadota</taxon>
        <taxon>Betaproteobacteria</taxon>
        <taxon>Burkholderiales</taxon>
        <taxon>Sphaerotilaceae</taxon>
        <taxon>Pseudaquabacterium</taxon>
    </lineage>
</organism>
<evidence type="ECO:0000313" key="11">
    <source>
        <dbReference type="Proteomes" id="UP001368500"/>
    </source>
</evidence>
<dbReference type="InterPro" id="IPR017927">
    <property type="entry name" value="FAD-bd_FR_type"/>
</dbReference>
<feature type="compositionally biased region" description="Pro residues" evidence="7">
    <location>
        <begin position="219"/>
        <end position="229"/>
    </location>
</feature>
<evidence type="ECO:0000313" key="10">
    <source>
        <dbReference type="EMBL" id="MEK8025374.1"/>
    </source>
</evidence>
<dbReference type="SUPFAM" id="SSF54292">
    <property type="entry name" value="2Fe-2S ferredoxin-like"/>
    <property type="match status" value="1"/>
</dbReference>
<dbReference type="InterPro" id="IPR036010">
    <property type="entry name" value="2Fe-2S_ferredoxin-like_sf"/>
</dbReference>
<dbReference type="CDD" id="cd00207">
    <property type="entry name" value="fer2"/>
    <property type="match status" value="1"/>
</dbReference>
<reference evidence="10 11" key="1">
    <citation type="submission" date="2024-04" db="EMBL/GenBank/DDBJ databases">
        <title>Novel species of the genus Ideonella isolated from streams.</title>
        <authorList>
            <person name="Lu H."/>
        </authorList>
    </citation>
    <scope>NUCLEOTIDE SEQUENCE [LARGE SCALE GENOMIC DNA]</scope>
    <source>
        <strain evidence="10 11">BYS139W</strain>
    </source>
</reference>
<dbReference type="RefSeq" id="WP_341373158.1">
    <property type="nucleotide sequence ID" value="NZ_JBBUTF010000004.1"/>
</dbReference>
<proteinExistence type="predicted"/>
<dbReference type="PRINTS" id="PR00409">
    <property type="entry name" value="PHDIOXRDTASE"/>
</dbReference>
<keyword evidence="5" id="KW-0408">Iron</keyword>
<keyword evidence="4 10" id="KW-0560">Oxidoreductase</keyword>
<dbReference type="PROSITE" id="PS00197">
    <property type="entry name" value="2FE2S_FER_1"/>
    <property type="match status" value="1"/>
</dbReference>
<dbReference type="Gene3D" id="3.10.20.30">
    <property type="match status" value="1"/>
</dbReference>
<dbReference type="PANTHER" id="PTHR47354:SF1">
    <property type="entry name" value="CARNITINE MONOOXYGENASE REDUCTASE SUBUNIT"/>
    <property type="match status" value="1"/>
</dbReference>
<dbReference type="Gene3D" id="3.40.50.80">
    <property type="entry name" value="Nucleotide-binding domain of ferredoxin-NADP reductase (FNR) module"/>
    <property type="match status" value="1"/>
</dbReference>
<comment type="caution">
    <text evidence="10">The sequence shown here is derived from an EMBL/GenBank/DDBJ whole genome shotgun (WGS) entry which is preliminary data.</text>
</comment>
<dbReference type="Proteomes" id="UP001368500">
    <property type="component" value="Unassembled WGS sequence"/>
</dbReference>
<keyword evidence="2" id="KW-0001">2Fe-2S</keyword>
<evidence type="ECO:0000256" key="6">
    <source>
        <dbReference type="ARBA" id="ARBA00023014"/>
    </source>
</evidence>
<dbReference type="PANTHER" id="PTHR47354">
    <property type="entry name" value="NADH OXIDOREDUCTASE HCR"/>
    <property type="match status" value="1"/>
</dbReference>
<evidence type="ECO:0000259" key="9">
    <source>
        <dbReference type="PROSITE" id="PS51384"/>
    </source>
</evidence>
<evidence type="ECO:0000256" key="3">
    <source>
        <dbReference type="ARBA" id="ARBA00022723"/>
    </source>
</evidence>